<organism evidence="2 3">
    <name type="scientific">Lepraria finkii</name>
    <dbReference type="NCBI Taxonomy" id="1340010"/>
    <lineage>
        <taxon>Eukaryota</taxon>
        <taxon>Fungi</taxon>
        <taxon>Dikarya</taxon>
        <taxon>Ascomycota</taxon>
        <taxon>Pezizomycotina</taxon>
        <taxon>Lecanoromycetes</taxon>
        <taxon>OSLEUM clade</taxon>
        <taxon>Lecanoromycetidae</taxon>
        <taxon>Lecanorales</taxon>
        <taxon>Lecanorineae</taxon>
        <taxon>Stereocaulaceae</taxon>
        <taxon>Lepraria</taxon>
    </lineage>
</organism>
<feature type="compositionally biased region" description="Polar residues" evidence="1">
    <location>
        <begin position="146"/>
        <end position="157"/>
    </location>
</feature>
<comment type="caution">
    <text evidence="2">The sequence shown here is derived from an EMBL/GenBank/DDBJ whole genome shotgun (WGS) entry which is preliminary data.</text>
</comment>
<dbReference type="Proteomes" id="UP001590951">
    <property type="component" value="Unassembled WGS sequence"/>
</dbReference>
<sequence length="268" mass="30996">MAAEQDQSVDRCAAFLIGLARQAHRSPSPPPAPQSSNRVQRKRARIITLDEAIASRKRIRLSQPNPPQSLLQRESESIIQSIEQPQYSNLPTPTCIRLSQPKPPQSLSQRESKSVVQSIDQPCHLTNATPRRRQLSGQPTRRPASVTLQRPYPNNDTPMRHRTIEYLSKGICVRLSSPTPGWAMSYEEAHQARLEKGRRQDLEQKIQTGYSARLLKERDEDRQNKFMGKQREERKWVWYSDPNDPSTWEWRVMANGERRRLRSVVFTV</sequence>
<gene>
    <name evidence="2" type="ORF">ABVK25_011512</name>
</gene>
<feature type="region of interest" description="Disordered" evidence="1">
    <location>
        <begin position="86"/>
        <end position="159"/>
    </location>
</feature>
<feature type="region of interest" description="Disordered" evidence="1">
    <location>
        <begin position="20"/>
        <end position="43"/>
    </location>
</feature>
<evidence type="ECO:0000256" key="1">
    <source>
        <dbReference type="SAM" id="MobiDB-lite"/>
    </source>
</evidence>
<feature type="compositionally biased region" description="Polar residues" evidence="1">
    <location>
        <begin position="105"/>
        <end position="139"/>
    </location>
</feature>
<evidence type="ECO:0000313" key="3">
    <source>
        <dbReference type="Proteomes" id="UP001590951"/>
    </source>
</evidence>
<keyword evidence="3" id="KW-1185">Reference proteome</keyword>
<reference evidence="2 3" key="1">
    <citation type="submission" date="2024-09" db="EMBL/GenBank/DDBJ databases">
        <title>Rethinking Asexuality: The Enigmatic Case of Functional Sexual Genes in Lepraria (Stereocaulaceae).</title>
        <authorList>
            <person name="Doellman M."/>
            <person name="Sun Y."/>
            <person name="Barcenas-Pena A."/>
            <person name="Lumbsch H.T."/>
            <person name="Grewe F."/>
        </authorList>
    </citation>
    <scope>NUCLEOTIDE SEQUENCE [LARGE SCALE GENOMIC DNA]</scope>
    <source>
        <strain evidence="2 3">Grewe 0041</strain>
    </source>
</reference>
<protein>
    <submittedName>
        <fullName evidence="2">Uncharacterized protein</fullName>
    </submittedName>
</protein>
<evidence type="ECO:0000313" key="2">
    <source>
        <dbReference type="EMBL" id="KAL2047440.1"/>
    </source>
</evidence>
<proteinExistence type="predicted"/>
<accession>A0ABR4APP2</accession>
<dbReference type="EMBL" id="JBHFEH010000101">
    <property type="protein sequence ID" value="KAL2047440.1"/>
    <property type="molecule type" value="Genomic_DNA"/>
</dbReference>
<name>A0ABR4APP2_9LECA</name>